<evidence type="ECO:0008006" key="3">
    <source>
        <dbReference type="Google" id="ProtNLM"/>
    </source>
</evidence>
<evidence type="ECO:0000313" key="2">
    <source>
        <dbReference type="Proteomes" id="UP000487757"/>
    </source>
</evidence>
<accession>A0A7K0G0S4</accession>
<keyword evidence="2" id="KW-1185">Reference proteome</keyword>
<sequence>MKNIENLNLILLDKRECEQVNGGNSFFWVLGYVHQSVKNLVDWVYDPNNDQ</sequence>
<protein>
    <recommendedName>
        <fullName evidence="3">Bacteriocin</fullName>
    </recommendedName>
</protein>
<organism evidence="1 2">
    <name type="scientific">Pedobacter petrophilus</name>
    <dbReference type="NCBI Taxonomy" id="1908241"/>
    <lineage>
        <taxon>Bacteria</taxon>
        <taxon>Pseudomonadati</taxon>
        <taxon>Bacteroidota</taxon>
        <taxon>Sphingobacteriia</taxon>
        <taxon>Sphingobacteriales</taxon>
        <taxon>Sphingobacteriaceae</taxon>
        <taxon>Pedobacter</taxon>
    </lineage>
</organism>
<reference evidence="1 2" key="1">
    <citation type="submission" date="2019-11" db="EMBL/GenBank/DDBJ databases">
        <title>Pedobacter petrophilus genome.</title>
        <authorList>
            <person name="Feldbauer M.J."/>
            <person name="Newman J.D."/>
        </authorList>
    </citation>
    <scope>NUCLEOTIDE SEQUENCE [LARGE SCALE GENOMIC DNA]</scope>
    <source>
        <strain evidence="1 2">LMG 29686</strain>
    </source>
</reference>
<dbReference type="Proteomes" id="UP000487757">
    <property type="component" value="Unassembled WGS sequence"/>
</dbReference>
<proteinExistence type="predicted"/>
<dbReference type="AlphaFoldDB" id="A0A7K0G0S4"/>
<name>A0A7K0G0S4_9SPHI</name>
<dbReference type="RefSeq" id="WP_154281758.1">
    <property type="nucleotide sequence ID" value="NZ_JBHUJQ010000001.1"/>
</dbReference>
<evidence type="ECO:0000313" key="1">
    <source>
        <dbReference type="EMBL" id="MRX77385.1"/>
    </source>
</evidence>
<gene>
    <name evidence="1" type="ORF">GJU39_14960</name>
</gene>
<dbReference type="EMBL" id="WKKH01000024">
    <property type="protein sequence ID" value="MRX77385.1"/>
    <property type="molecule type" value="Genomic_DNA"/>
</dbReference>
<comment type="caution">
    <text evidence="1">The sequence shown here is derived from an EMBL/GenBank/DDBJ whole genome shotgun (WGS) entry which is preliminary data.</text>
</comment>